<feature type="transmembrane region" description="Helical" evidence="1">
    <location>
        <begin position="56"/>
        <end position="75"/>
    </location>
</feature>
<dbReference type="Proteomes" id="UP000182715">
    <property type="component" value="Unassembled WGS sequence"/>
</dbReference>
<dbReference type="AlphaFoldDB" id="A0A0H5QST5"/>
<proteinExistence type="predicted"/>
<evidence type="ECO:0000256" key="1">
    <source>
        <dbReference type="SAM" id="Phobius"/>
    </source>
</evidence>
<keyword evidence="1" id="KW-0812">Transmembrane</keyword>
<name>A0A0H5QST5_NEIMI</name>
<evidence type="ECO:0000313" key="3">
    <source>
        <dbReference type="Proteomes" id="UP000182715"/>
    </source>
</evidence>
<organism evidence="2 3">
    <name type="scientific">Neisseria meningitidis serogroup B</name>
    <dbReference type="NCBI Taxonomy" id="491"/>
    <lineage>
        <taxon>Bacteria</taxon>
        <taxon>Pseudomonadati</taxon>
        <taxon>Pseudomonadota</taxon>
        <taxon>Betaproteobacteria</taxon>
        <taxon>Neisseriales</taxon>
        <taxon>Neisseriaceae</taxon>
        <taxon>Neisseria</taxon>
    </lineage>
</organism>
<reference evidence="2 3" key="1">
    <citation type="submission" date="2014-11" db="EMBL/GenBank/DDBJ databases">
        <authorList>
            <person name="Diene M.Seydina."/>
        </authorList>
    </citation>
    <scope>NUCLEOTIDE SEQUENCE [LARGE SCALE GENOMIC DNA]</scope>
    <source>
        <strain evidence="2 3">Neisseria meningitidis CHUV</strain>
    </source>
</reference>
<protein>
    <submittedName>
        <fullName evidence="2">Uncharacterized protein</fullName>
    </submittedName>
</protein>
<sequence length="79" mass="8979">MNVWDIWGRMVEIYHKYKKPCLVLAVDFVMGMVFIEPNEELCIGRCYAPMSESPDFANAVAMAVAMICIVWIAVLSMTD</sequence>
<dbReference type="EMBL" id="CVTF01000012">
    <property type="protein sequence ID" value="CRY98693.1"/>
    <property type="molecule type" value="Genomic_DNA"/>
</dbReference>
<keyword evidence="1" id="KW-0472">Membrane</keyword>
<accession>A0A0H5QST5</accession>
<keyword evidence="1" id="KW-1133">Transmembrane helix</keyword>
<evidence type="ECO:0000313" key="2">
    <source>
        <dbReference type="EMBL" id="CRY98693.1"/>
    </source>
</evidence>